<dbReference type="InterPro" id="IPR000276">
    <property type="entry name" value="GPCR_Rhodpsn"/>
</dbReference>
<comment type="subcellular location">
    <subcellularLocation>
        <location evidence="1">Cell membrane</location>
        <topology evidence="1">Multi-pass membrane protein</topology>
    </subcellularLocation>
</comment>
<accession>A0AAN8PBP1</accession>
<evidence type="ECO:0000256" key="2">
    <source>
        <dbReference type="ARBA" id="ARBA00022475"/>
    </source>
</evidence>
<dbReference type="Pfam" id="PF00001">
    <property type="entry name" value="7tm_1"/>
    <property type="match status" value="1"/>
</dbReference>
<evidence type="ECO:0000256" key="5">
    <source>
        <dbReference type="ARBA" id="ARBA00023136"/>
    </source>
</evidence>
<dbReference type="SUPFAM" id="SSF81321">
    <property type="entry name" value="Family A G protein-coupled receptor-like"/>
    <property type="match status" value="1"/>
</dbReference>
<sequence>MTCRENKTCEIILSATIGPAENVTQSLNISRTLTTIEISLILTLGMVTTLCNLIVLLASKFASGGQSPTLVFIRSLCVGDVLLGFYGISKMLMFLNLDILLINFFLPESFFFTASIASLLSLLALNIDCSLKLSKPLQYLQHMDKKNIITVMVLLWNVSFIIGFLPQIGWNDQDYILSFFFYYPWHYLFFHGVLIFIIIVLNFVVILFLRYKTTQIVTNNTFMGGRSQEFQKYRRLVVTTIIDLGLWFVCCVPFYTYLGLFCRVCPLADLPGSDINIVYFIPVFLIKSFVSAIVHGYRTAQIKSVIQTLSRGVSRMVNNSRKNRRRNGISAISNNSARSSNQSDEDVAFNEPITRIGSVYSNNTFIGGSQTTIMTVFSDGLVATKDEITVL</sequence>
<protein>
    <recommendedName>
        <fullName evidence="7">G-protein coupled receptors family 1 profile domain-containing protein</fullName>
    </recommendedName>
</protein>
<gene>
    <name evidence="8" type="ORF">SNE40_013853</name>
</gene>
<comment type="caution">
    <text evidence="8">The sequence shown here is derived from an EMBL/GenBank/DDBJ whole genome shotgun (WGS) entry which is preliminary data.</text>
</comment>
<evidence type="ECO:0000256" key="6">
    <source>
        <dbReference type="SAM" id="Phobius"/>
    </source>
</evidence>
<evidence type="ECO:0000313" key="9">
    <source>
        <dbReference type="Proteomes" id="UP001347796"/>
    </source>
</evidence>
<keyword evidence="2" id="KW-1003">Cell membrane</keyword>
<dbReference type="EMBL" id="JAZGQO010000010">
    <property type="protein sequence ID" value="KAK6175377.1"/>
    <property type="molecule type" value="Genomic_DNA"/>
</dbReference>
<feature type="domain" description="G-protein coupled receptors family 1 profile" evidence="7">
    <location>
        <begin position="51"/>
        <end position="255"/>
    </location>
</feature>
<feature type="transmembrane region" description="Helical" evidence="6">
    <location>
        <begin position="188"/>
        <end position="209"/>
    </location>
</feature>
<dbReference type="GO" id="GO:0004930">
    <property type="term" value="F:G protein-coupled receptor activity"/>
    <property type="evidence" value="ECO:0007669"/>
    <property type="project" value="InterPro"/>
</dbReference>
<evidence type="ECO:0000313" key="8">
    <source>
        <dbReference type="EMBL" id="KAK6175377.1"/>
    </source>
</evidence>
<evidence type="ECO:0000259" key="7">
    <source>
        <dbReference type="PROSITE" id="PS50262"/>
    </source>
</evidence>
<evidence type="ECO:0000256" key="4">
    <source>
        <dbReference type="ARBA" id="ARBA00022989"/>
    </source>
</evidence>
<feature type="transmembrane region" description="Helical" evidence="6">
    <location>
        <begin position="236"/>
        <end position="257"/>
    </location>
</feature>
<dbReference type="Proteomes" id="UP001347796">
    <property type="component" value="Unassembled WGS sequence"/>
</dbReference>
<keyword evidence="9" id="KW-1185">Reference proteome</keyword>
<feature type="transmembrane region" description="Helical" evidence="6">
    <location>
        <begin position="277"/>
        <end position="297"/>
    </location>
</feature>
<feature type="transmembrane region" description="Helical" evidence="6">
    <location>
        <begin position="70"/>
        <end position="89"/>
    </location>
</feature>
<dbReference type="PANTHER" id="PTHR22750">
    <property type="entry name" value="G-PROTEIN COUPLED RECEPTOR"/>
    <property type="match status" value="1"/>
</dbReference>
<evidence type="ECO:0000256" key="3">
    <source>
        <dbReference type="ARBA" id="ARBA00022692"/>
    </source>
</evidence>
<organism evidence="8 9">
    <name type="scientific">Patella caerulea</name>
    <name type="common">Rayed Mediterranean limpet</name>
    <dbReference type="NCBI Taxonomy" id="87958"/>
    <lineage>
        <taxon>Eukaryota</taxon>
        <taxon>Metazoa</taxon>
        <taxon>Spiralia</taxon>
        <taxon>Lophotrochozoa</taxon>
        <taxon>Mollusca</taxon>
        <taxon>Gastropoda</taxon>
        <taxon>Patellogastropoda</taxon>
        <taxon>Patelloidea</taxon>
        <taxon>Patellidae</taxon>
        <taxon>Patella</taxon>
    </lineage>
</organism>
<name>A0AAN8PBP1_PATCE</name>
<proteinExistence type="predicted"/>
<keyword evidence="3 6" id="KW-0812">Transmembrane</keyword>
<dbReference type="PROSITE" id="PS50262">
    <property type="entry name" value="G_PROTEIN_RECEP_F1_2"/>
    <property type="match status" value="1"/>
</dbReference>
<evidence type="ECO:0000256" key="1">
    <source>
        <dbReference type="ARBA" id="ARBA00004651"/>
    </source>
</evidence>
<feature type="transmembrane region" description="Helical" evidence="6">
    <location>
        <begin position="148"/>
        <end position="168"/>
    </location>
</feature>
<keyword evidence="4 6" id="KW-1133">Transmembrane helix</keyword>
<dbReference type="Gene3D" id="1.20.1070.10">
    <property type="entry name" value="Rhodopsin 7-helix transmembrane proteins"/>
    <property type="match status" value="1"/>
</dbReference>
<dbReference type="AlphaFoldDB" id="A0AAN8PBP1"/>
<keyword evidence="5 6" id="KW-0472">Membrane</keyword>
<feature type="transmembrane region" description="Helical" evidence="6">
    <location>
        <begin position="109"/>
        <end position="127"/>
    </location>
</feature>
<dbReference type="GO" id="GO:0005886">
    <property type="term" value="C:plasma membrane"/>
    <property type="evidence" value="ECO:0007669"/>
    <property type="project" value="UniProtKB-SubCell"/>
</dbReference>
<reference evidence="8 9" key="1">
    <citation type="submission" date="2024-01" db="EMBL/GenBank/DDBJ databases">
        <title>The genome of the rayed Mediterranean limpet Patella caerulea (Linnaeus, 1758).</title>
        <authorList>
            <person name="Anh-Thu Weber A."/>
            <person name="Halstead-Nussloch G."/>
        </authorList>
    </citation>
    <scope>NUCLEOTIDE SEQUENCE [LARGE SCALE GENOMIC DNA]</scope>
    <source>
        <strain evidence="8">AATW-2023a</strain>
        <tissue evidence="8">Whole specimen</tissue>
    </source>
</reference>
<dbReference type="InterPro" id="IPR017452">
    <property type="entry name" value="GPCR_Rhodpsn_7TM"/>
</dbReference>
<feature type="transmembrane region" description="Helical" evidence="6">
    <location>
        <begin position="38"/>
        <end position="58"/>
    </location>
</feature>